<reference evidence="2 3" key="1">
    <citation type="submission" date="2018-01" db="EMBL/GenBank/DDBJ databases">
        <title>Genome sequence of the PGP bacterium Paenibacillus illinoisensis E3.</title>
        <authorList>
            <person name="Rolli E."/>
            <person name="Marasco R."/>
            <person name="Bessem C."/>
            <person name="Michoud G."/>
            <person name="Gaiarsa S."/>
            <person name="Borin S."/>
            <person name="Daffonchio D."/>
        </authorList>
    </citation>
    <scope>NUCLEOTIDE SEQUENCE [LARGE SCALE GENOMIC DNA]</scope>
    <source>
        <strain evidence="2 3">E3</strain>
    </source>
</reference>
<feature type="transmembrane region" description="Helical" evidence="1">
    <location>
        <begin position="79"/>
        <end position="98"/>
    </location>
</feature>
<organism evidence="2 3">
    <name type="scientific">Paenibacillus illinoisensis</name>
    <dbReference type="NCBI Taxonomy" id="59845"/>
    <lineage>
        <taxon>Bacteria</taxon>
        <taxon>Bacillati</taxon>
        <taxon>Bacillota</taxon>
        <taxon>Bacilli</taxon>
        <taxon>Bacillales</taxon>
        <taxon>Paenibacillaceae</taxon>
        <taxon>Paenibacillus</taxon>
    </lineage>
</organism>
<proteinExistence type="predicted"/>
<keyword evidence="1" id="KW-1133">Transmembrane helix</keyword>
<accession>A0A2W0CP68</accession>
<comment type="caution">
    <text evidence="2">The sequence shown here is derived from an EMBL/GenBank/DDBJ whole genome shotgun (WGS) entry which is preliminary data.</text>
</comment>
<gene>
    <name evidence="2" type="ORF">PIL02S_01582</name>
</gene>
<feature type="transmembrane region" description="Helical" evidence="1">
    <location>
        <begin position="20"/>
        <end position="42"/>
    </location>
</feature>
<dbReference type="EMBL" id="PRLG01000013">
    <property type="protein sequence ID" value="PYY29985.1"/>
    <property type="molecule type" value="Genomic_DNA"/>
</dbReference>
<evidence type="ECO:0000313" key="3">
    <source>
        <dbReference type="Proteomes" id="UP000247459"/>
    </source>
</evidence>
<keyword evidence="1" id="KW-0472">Membrane</keyword>
<keyword evidence="1" id="KW-0812">Transmembrane</keyword>
<dbReference type="AlphaFoldDB" id="A0A2W0CP68"/>
<name>A0A2W0CP68_9BACL</name>
<evidence type="ECO:0000313" key="2">
    <source>
        <dbReference type="EMBL" id="PYY29985.1"/>
    </source>
</evidence>
<sequence length="110" mass="13190">MIDNPMNLFTKKMNGIEIEWTASTFGYLSIPVFVTGIVVYFFPDILYKLFVLMRYRGIKPNSEFEENLPSMELPNTIEVILKILGCIMVILGFIWFWFSEEFYRLWFEEY</sequence>
<protein>
    <submittedName>
        <fullName evidence="2">Uncharacterized protein</fullName>
    </submittedName>
</protein>
<dbReference type="Proteomes" id="UP000247459">
    <property type="component" value="Unassembled WGS sequence"/>
</dbReference>
<evidence type="ECO:0000256" key="1">
    <source>
        <dbReference type="SAM" id="Phobius"/>
    </source>
</evidence>